<dbReference type="RefSeq" id="WP_225268607.1">
    <property type="nucleotide sequence ID" value="NZ_CP084058.1"/>
</dbReference>
<evidence type="ECO:0000256" key="1">
    <source>
        <dbReference type="SAM" id="SignalP"/>
    </source>
</evidence>
<reference evidence="2" key="1">
    <citation type="submission" date="2016-04" db="EMBL/GenBank/DDBJ databases">
        <authorList>
            <person name="Evans L.H."/>
            <person name="Alamgir A."/>
            <person name="Owens N."/>
            <person name="Weber N.D."/>
            <person name="Virtaneva K."/>
            <person name="Barbian K."/>
            <person name="Babar A."/>
            <person name="Rosenke K."/>
        </authorList>
    </citation>
    <scope>NUCLEOTIDE SEQUENCE</scope>
    <source>
        <strain evidence="2">Nono1</strain>
    </source>
</reference>
<protein>
    <recommendedName>
        <fullName evidence="3">Secreted protein</fullName>
    </recommendedName>
</protein>
<dbReference type="EMBL" id="LT559118">
    <property type="protein sequence ID" value="SBO99978.1"/>
    <property type="molecule type" value="Genomic_DNA"/>
</dbReference>
<organism evidence="2">
    <name type="scientific">Nonomuraea gerenzanensis</name>
    <dbReference type="NCBI Taxonomy" id="93944"/>
    <lineage>
        <taxon>Bacteria</taxon>
        <taxon>Bacillati</taxon>
        <taxon>Actinomycetota</taxon>
        <taxon>Actinomycetes</taxon>
        <taxon>Streptosporangiales</taxon>
        <taxon>Streptosporangiaceae</taxon>
        <taxon>Nonomuraea</taxon>
    </lineage>
</organism>
<evidence type="ECO:0008006" key="3">
    <source>
        <dbReference type="Google" id="ProtNLM"/>
    </source>
</evidence>
<accession>A0A1M4EMD5</accession>
<evidence type="ECO:0000313" key="2">
    <source>
        <dbReference type="EMBL" id="SBO99978.1"/>
    </source>
</evidence>
<proteinExistence type="predicted"/>
<sequence>MKNSTRLLLTVAASAALVAGSAFTISAATAQNASARAAAGTTFWAKVAANGNLLAASGIGNVNKFGQGRYNLRTNADISRCALTGTINTNGGSDPGPGSASILVGAVDGRTLFVRTATPSGPSPRSVDDDRPFSLLLAC</sequence>
<name>A0A1M4EMD5_9ACTN</name>
<gene>
    <name evidence="2" type="ORF">BN4615_P9494</name>
</gene>
<feature type="signal peptide" evidence="1">
    <location>
        <begin position="1"/>
        <end position="30"/>
    </location>
</feature>
<feature type="chain" id="PRO_5039508425" description="Secreted protein" evidence="1">
    <location>
        <begin position="31"/>
        <end position="139"/>
    </location>
</feature>
<dbReference type="AlphaFoldDB" id="A0A1M4EMD5"/>
<keyword evidence="1" id="KW-0732">Signal</keyword>